<dbReference type="EMBL" id="CP024785">
    <property type="protein sequence ID" value="AUB42242.1"/>
    <property type="molecule type" value="Genomic_DNA"/>
</dbReference>
<proteinExistence type="predicted"/>
<dbReference type="KEGG" id="nfl:COO91_08354"/>
<sequence>MILTLSVDGANGIAKLIVPLPPPQSPTVPLWLYKILKALLNRF</sequence>
<dbReference type="Proteomes" id="UP000232003">
    <property type="component" value="Chromosome"/>
</dbReference>
<protein>
    <submittedName>
        <fullName evidence="1">Uncharacterized protein</fullName>
    </submittedName>
</protein>
<organism evidence="1 2">
    <name type="scientific">Nostoc flagelliforme CCNUN1</name>
    <dbReference type="NCBI Taxonomy" id="2038116"/>
    <lineage>
        <taxon>Bacteria</taxon>
        <taxon>Bacillati</taxon>
        <taxon>Cyanobacteriota</taxon>
        <taxon>Cyanophyceae</taxon>
        <taxon>Nostocales</taxon>
        <taxon>Nostocaceae</taxon>
        <taxon>Nostoc</taxon>
    </lineage>
</organism>
<gene>
    <name evidence="1" type="ORF">COO91_08354</name>
</gene>
<name>A0A2K8T3G1_9NOSO</name>
<dbReference type="AlphaFoldDB" id="A0A2K8T3G1"/>
<keyword evidence="2" id="KW-1185">Reference proteome</keyword>
<evidence type="ECO:0000313" key="2">
    <source>
        <dbReference type="Proteomes" id="UP000232003"/>
    </source>
</evidence>
<reference evidence="1 2" key="1">
    <citation type="submission" date="2017-11" db="EMBL/GenBank/DDBJ databases">
        <title>Complete genome of a free-living desiccation-tolerant cyanobacterium and its photosynthetic adaptation to extreme terrestrial habitat.</title>
        <authorList>
            <person name="Shang J."/>
        </authorList>
    </citation>
    <scope>NUCLEOTIDE SEQUENCE [LARGE SCALE GENOMIC DNA]</scope>
    <source>
        <strain evidence="1 2">CCNUN1</strain>
    </source>
</reference>
<accession>A0A2K8T3G1</accession>
<evidence type="ECO:0000313" key="1">
    <source>
        <dbReference type="EMBL" id="AUB42242.1"/>
    </source>
</evidence>